<reference evidence="3" key="1">
    <citation type="submission" date="2017-08" db="EMBL/GenBank/DDBJ databases">
        <authorList>
            <person name="de Groot N.N."/>
        </authorList>
    </citation>
    <scope>NUCLEOTIDE SEQUENCE [LARGE SCALE GENOMIC DNA]</scope>
</reference>
<keyword evidence="1" id="KW-0812">Transmembrane</keyword>
<evidence type="ECO:0000256" key="1">
    <source>
        <dbReference type="SAM" id="Phobius"/>
    </source>
</evidence>
<dbReference type="EMBL" id="MF668275">
    <property type="protein sequence ID" value="ASZ73390.1"/>
    <property type="molecule type" value="Genomic_DNA"/>
</dbReference>
<sequence>MPDRTSRVLRTVGSSVFLAAGAFYVFAPPNTTTSFFDTPAPAVAWGWVFTVGGFVSLLGTLSKIVHVERLGVLFVIVAAAMLTAGQSMVMFGTEEVTWTRGGGTLVYLGFGLWAFERWWRLGHDERAINEIVDVR</sequence>
<feature type="transmembrane region" description="Helical" evidence="1">
    <location>
        <begin position="7"/>
        <end position="27"/>
    </location>
</feature>
<protein>
    <submittedName>
        <fullName evidence="2">Uncharacterized protein</fullName>
    </submittedName>
</protein>
<evidence type="ECO:0000313" key="2">
    <source>
        <dbReference type="EMBL" id="ASZ73390.1"/>
    </source>
</evidence>
<dbReference type="Proteomes" id="UP000224487">
    <property type="component" value="Genome"/>
</dbReference>
<gene>
    <name evidence="2" type="ORF">SEA_LUCKYBARNES_30</name>
</gene>
<feature type="transmembrane region" description="Helical" evidence="1">
    <location>
        <begin position="39"/>
        <end position="58"/>
    </location>
</feature>
<accession>A0A249XNZ0</accession>
<proteinExistence type="predicted"/>
<evidence type="ECO:0000313" key="3">
    <source>
        <dbReference type="Proteomes" id="UP000224487"/>
    </source>
</evidence>
<keyword evidence="1" id="KW-1133">Transmembrane helix</keyword>
<feature type="transmembrane region" description="Helical" evidence="1">
    <location>
        <begin position="97"/>
        <end position="115"/>
    </location>
</feature>
<keyword evidence="3" id="KW-1185">Reference proteome</keyword>
<keyword evidence="1" id="KW-0472">Membrane</keyword>
<organism evidence="2 3">
    <name type="scientific">Brevibacterium phage LuckyBarnes</name>
    <dbReference type="NCBI Taxonomy" id="2027888"/>
    <lineage>
        <taxon>Viruses</taxon>
        <taxon>Duplodnaviria</taxon>
        <taxon>Heunggongvirae</taxon>
        <taxon>Uroviricota</taxon>
        <taxon>Caudoviricetes</taxon>
        <taxon>Luckybarnesvirus</taxon>
        <taxon>Luckybarnesvirus luckybarnes</taxon>
    </lineage>
</organism>
<feature type="transmembrane region" description="Helical" evidence="1">
    <location>
        <begin position="70"/>
        <end position="91"/>
    </location>
</feature>
<name>A0A249XNZ0_9CAUD</name>